<dbReference type="GeneID" id="73346671"/>
<feature type="compositionally biased region" description="Low complexity" evidence="1">
    <location>
        <begin position="64"/>
        <end position="77"/>
    </location>
</feature>
<reference evidence="2" key="1">
    <citation type="journal article" date="2021" name="Mol. Plant Microbe Interact.">
        <title>Complete Genome Sequence of the Plant-Pathogenic Fungus Colletotrichum lupini.</title>
        <authorList>
            <person name="Baroncelli R."/>
            <person name="Pensec F."/>
            <person name="Da Lio D."/>
            <person name="Boufleur T."/>
            <person name="Vicente I."/>
            <person name="Sarrocco S."/>
            <person name="Picot A."/>
            <person name="Baraldi E."/>
            <person name="Sukno S."/>
            <person name="Thon M."/>
            <person name="Le Floch G."/>
        </authorList>
    </citation>
    <scope>NUCLEOTIDE SEQUENCE</scope>
    <source>
        <strain evidence="2">IMI 504893</strain>
    </source>
</reference>
<dbReference type="RefSeq" id="XP_049148807.1">
    <property type="nucleotide sequence ID" value="XM_049291661.1"/>
</dbReference>
<name>A0A9Q8T104_9PEZI</name>
<keyword evidence="3" id="KW-1185">Reference proteome</keyword>
<dbReference type="AlphaFoldDB" id="A0A9Q8T104"/>
<feature type="region of interest" description="Disordered" evidence="1">
    <location>
        <begin position="37"/>
        <end position="77"/>
    </location>
</feature>
<evidence type="ECO:0000313" key="3">
    <source>
        <dbReference type="Proteomes" id="UP000830671"/>
    </source>
</evidence>
<feature type="compositionally biased region" description="Polar residues" evidence="1">
    <location>
        <begin position="41"/>
        <end position="54"/>
    </location>
</feature>
<evidence type="ECO:0000256" key="1">
    <source>
        <dbReference type="SAM" id="MobiDB-lite"/>
    </source>
</evidence>
<proteinExistence type="predicted"/>
<dbReference type="EMBL" id="CP019478">
    <property type="protein sequence ID" value="UQC87196.1"/>
    <property type="molecule type" value="Genomic_DNA"/>
</dbReference>
<protein>
    <submittedName>
        <fullName evidence="2">Uncharacterized protein</fullName>
    </submittedName>
</protein>
<dbReference type="KEGG" id="clup:CLUP02_12698"/>
<sequence>MVASKIKTLQAEVTIQPPPAISNEEERMRKACARRPKLQAGNATLISSSTVSPQPQRPSPTAPSPSVTTTWSLERSV</sequence>
<gene>
    <name evidence="2" type="ORF">CLUP02_12698</name>
</gene>
<accession>A0A9Q8T104</accession>
<organism evidence="2 3">
    <name type="scientific">Colletotrichum lupini</name>
    <dbReference type="NCBI Taxonomy" id="145971"/>
    <lineage>
        <taxon>Eukaryota</taxon>
        <taxon>Fungi</taxon>
        <taxon>Dikarya</taxon>
        <taxon>Ascomycota</taxon>
        <taxon>Pezizomycotina</taxon>
        <taxon>Sordariomycetes</taxon>
        <taxon>Hypocreomycetidae</taxon>
        <taxon>Glomerellales</taxon>
        <taxon>Glomerellaceae</taxon>
        <taxon>Colletotrichum</taxon>
        <taxon>Colletotrichum acutatum species complex</taxon>
    </lineage>
</organism>
<evidence type="ECO:0000313" key="2">
    <source>
        <dbReference type="EMBL" id="UQC87196.1"/>
    </source>
</evidence>
<dbReference type="Proteomes" id="UP000830671">
    <property type="component" value="Chromosome 6"/>
</dbReference>